<evidence type="ECO:0000256" key="1">
    <source>
        <dbReference type="ARBA" id="ARBA00004651"/>
    </source>
</evidence>
<dbReference type="GO" id="GO:0051119">
    <property type="term" value="F:sugar transmembrane transporter activity"/>
    <property type="evidence" value="ECO:0007669"/>
    <property type="project" value="InterPro"/>
</dbReference>
<dbReference type="PANTHER" id="PTHR10791:SF30">
    <property type="entry name" value="SUGAR TRANSPORTER SWEET1"/>
    <property type="match status" value="1"/>
</dbReference>
<evidence type="ECO:0000313" key="14">
    <source>
        <dbReference type="EMBL" id="OWZ00123.1"/>
    </source>
</evidence>
<comment type="caution">
    <text evidence="14">The sequence shown here is derived from an EMBL/GenBank/DDBJ whole genome shotgun (WGS) entry which is preliminary data.</text>
</comment>
<dbReference type="GO" id="GO:0005886">
    <property type="term" value="C:plasma membrane"/>
    <property type="evidence" value="ECO:0007669"/>
    <property type="project" value="UniProtKB-SubCell"/>
</dbReference>
<evidence type="ECO:0000256" key="10">
    <source>
        <dbReference type="ARBA" id="ARBA00022989"/>
    </source>
</evidence>
<keyword evidence="10 13" id="KW-1133">Transmembrane helix</keyword>
<feature type="non-terminal residue" evidence="14">
    <location>
        <position position="1"/>
    </location>
</feature>
<dbReference type="OrthoDB" id="409725at2759"/>
<protein>
    <recommendedName>
        <fullName evidence="4">Sugar transporter SWEET1</fullName>
    </recommendedName>
</protein>
<reference evidence="15" key="1">
    <citation type="submission" date="2017-03" db="EMBL/GenBank/DDBJ databases">
        <title>Phytopthora megakarya and P. palmivora, two closely related causual agents of cacao black pod achieved similar genome size and gene model numbers by different mechanisms.</title>
        <authorList>
            <person name="Ali S."/>
            <person name="Shao J."/>
            <person name="Larry D.J."/>
            <person name="Kronmiller B."/>
            <person name="Shen D."/>
            <person name="Strem M.D."/>
            <person name="Melnick R.L."/>
            <person name="Guiltinan M.J."/>
            <person name="Tyler B.M."/>
            <person name="Meinhardt L.W."/>
            <person name="Bailey B.A."/>
        </authorList>
    </citation>
    <scope>NUCLEOTIDE SEQUENCE [LARGE SCALE GENOMIC DNA]</scope>
    <source>
        <strain evidence="15">zdho120</strain>
    </source>
</reference>
<keyword evidence="7" id="KW-0762">Sugar transport</keyword>
<dbReference type="GO" id="GO:0000139">
    <property type="term" value="C:Golgi membrane"/>
    <property type="evidence" value="ECO:0007669"/>
    <property type="project" value="UniProtKB-SubCell"/>
</dbReference>
<dbReference type="Pfam" id="PF03083">
    <property type="entry name" value="MtN3_slv"/>
    <property type="match status" value="1"/>
</dbReference>
<keyword evidence="15" id="KW-1185">Reference proteome</keyword>
<dbReference type="Gene3D" id="1.20.1280.290">
    <property type="match status" value="1"/>
</dbReference>
<keyword evidence="12 13" id="KW-0472">Membrane</keyword>
<evidence type="ECO:0000256" key="7">
    <source>
        <dbReference type="ARBA" id="ARBA00022597"/>
    </source>
</evidence>
<dbReference type="PANTHER" id="PTHR10791">
    <property type="entry name" value="RAG1-ACTIVATING PROTEIN 1"/>
    <property type="match status" value="1"/>
</dbReference>
<gene>
    <name evidence="14" type="ORF">PHMEG_00028762</name>
</gene>
<dbReference type="AlphaFoldDB" id="A0A225V478"/>
<comment type="similarity">
    <text evidence="3">Belongs to the SWEET sugar transporter family.</text>
</comment>
<evidence type="ECO:0000256" key="4">
    <source>
        <dbReference type="ARBA" id="ARBA00021741"/>
    </source>
</evidence>
<keyword evidence="5" id="KW-0813">Transport</keyword>
<keyword evidence="6" id="KW-1003">Cell membrane</keyword>
<evidence type="ECO:0000256" key="8">
    <source>
        <dbReference type="ARBA" id="ARBA00022692"/>
    </source>
</evidence>
<keyword evidence="11" id="KW-0333">Golgi apparatus</keyword>
<dbReference type="InterPro" id="IPR047664">
    <property type="entry name" value="SWEET"/>
</dbReference>
<feature type="transmembrane region" description="Helical" evidence="13">
    <location>
        <begin position="130"/>
        <end position="152"/>
    </location>
</feature>
<feature type="transmembrane region" description="Helical" evidence="13">
    <location>
        <begin position="104"/>
        <end position="124"/>
    </location>
</feature>
<evidence type="ECO:0000256" key="3">
    <source>
        <dbReference type="ARBA" id="ARBA00007809"/>
    </source>
</evidence>
<feature type="transmembrane region" description="Helical" evidence="13">
    <location>
        <begin position="39"/>
        <end position="62"/>
    </location>
</feature>
<evidence type="ECO:0000256" key="13">
    <source>
        <dbReference type="SAM" id="Phobius"/>
    </source>
</evidence>
<evidence type="ECO:0000256" key="11">
    <source>
        <dbReference type="ARBA" id="ARBA00023034"/>
    </source>
</evidence>
<evidence type="ECO:0000256" key="9">
    <source>
        <dbReference type="ARBA" id="ARBA00022737"/>
    </source>
</evidence>
<dbReference type="EMBL" id="NBNE01007874">
    <property type="protein sequence ID" value="OWZ00123.1"/>
    <property type="molecule type" value="Genomic_DNA"/>
</dbReference>
<name>A0A225V478_9STRA</name>
<keyword evidence="8 13" id="KW-0812">Transmembrane</keyword>
<proteinExistence type="inferred from homology"/>
<keyword evidence="9" id="KW-0677">Repeat</keyword>
<evidence type="ECO:0000256" key="12">
    <source>
        <dbReference type="ARBA" id="ARBA00023136"/>
    </source>
</evidence>
<dbReference type="Proteomes" id="UP000198211">
    <property type="component" value="Unassembled WGS sequence"/>
</dbReference>
<sequence length="204" mass="22478">NNMFPIFGSQVFGESAAILYNVVYFRWSSEEKRQQLCRYYSIAFVVWCTITLYVVLGVSGVFGQTKSEVGTSLGYVGSAFSLSMFSSPLGTLKHVVSTKSSASIPIYMCFMIMISTALWTGSGIVDNDYFVAVTNAIGVLLGCIQIVTYFMYRPKKNEDVVELDLGKTSSYITLSPNVEACSDVVIEGPLYYKAMPSPLVSERV</sequence>
<evidence type="ECO:0000256" key="6">
    <source>
        <dbReference type="ARBA" id="ARBA00022475"/>
    </source>
</evidence>
<dbReference type="FunFam" id="1.20.1280.290:FF:000004">
    <property type="entry name" value="Sugar transporter SWEET"/>
    <property type="match status" value="1"/>
</dbReference>
<evidence type="ECO:0000313" key="15">
    <source>
        <dbReference type="Proteomes" id="UP000198211"/>
    </source>
</evidence>
<accession>A0A225V478</accession>
<evidence type="ECO:0000256" key="2">
    <source>
        <dbReference type="ARBA" id="ARBA00004653"/>
    </source>
</evidence>
<comment type="subcellular location">
    <subcellularLocation>
        <location evidence="1">Cell membrane</location>
        <topology evidence="1">Multi-pass membrane protein</topology>
    </subcellularLocation>
    <subcellularLocation>
        <location evidence="2">Golgi apparatus membrane</location>
        <topology evidence="2">Multi-pass membrane protein</topology>
    </subcellularLocation>
</comment>
<feature type="transmembrane region" description="Helical" evidence="13">
    <location>
        <begin position="74"/>
        <end position="92"/>
    </location>
</feature>
<evidence type="ECO:0000256" key="5">
    <source>
        <dbReference type="ARBA" id="ARBA00022448"/>
    </source>
</evidence>
<dbReference type="InterPro" id="IPR004316">
    <property type="entry name" value="SWEET_rpt"/>
</dbReference>
<organism evidence="14 15">
    <name type="scientific">Phytophthora megakarya</name>
    <dbReference type="NCBI Taxonomy" id="4795"/>
    <lineage>
        <taxon>Eukaryota</taxon>
        <taxon>Sar</taxon>
        <taxon>Stramenopiles</taxon>
        <taxon>Oomycota</taxon>
        <taxon>Peronosporomycetes</taxon>
        <taxon>Peronosporales</taxon>
        <taxon>Peronosporaceae</taxon>
        <taxon>Phytophthora</taxon>
    </lineage>
</organism>